<accession>A0A0N7L9X8</accession>
<dbReference type="PANTHER" id="PTHR19932">
    <property type="entry name" value="WD REPEAT AND HMG-BOX DNA BINDING PROTEIN"/>
    <property type="match status" value="1"/>
</dbReference>
<organism evidence="10 11">
    <name type="scientific">Ceraceosorus bombacis</name>
    <dbReference type="NCBI Taxonomy" id="401625"/>
    <lineage>
        <taxon>Eukaryota</taxon>
        <taxon>Fungi</taxon>
        <taxon>Dikarya</taxon>
        <taxon>Basidiomycota</taxon>
        <taxon>Ustilaginomycotina</taxon>
        <taxon>Exobasidiomycetes</taxon>
        <taxon>Ceraceosorales</taxon>
        <taxon>Ceraceosoraceae</taxon>
        <taxon>Ceraceosorus</taxon>
    </lineage>
</organism>
<evidence type="ECO:0000259" key="8">
    <source>
        <dbReference type="Pfam" id="PF20946"/>
    </source>
</evidence>
<dbReference type="GO" id="GO:0006261">
    <property type="term" value="P:DNA-templated DNA replication"/>
    <property type="evidence" value="ECO:0007669"/>
    <property type="project" value="TreeGrafter"/>
</dbReference>
<dbReference type="SMART" id="SM00320">
    <property type="entry name" value="WD40"/>
    <property type="match status" value="4"/>
</dbReference>
<dbReference type="Proteomes" id="UP000054845">
    <property type="component" value="Unassembled WGS sequence"/>
</dbReference>
<dbReference type="InterPro" id="IPR022100">
    <property type="entry name" value="WDHD1/CFT4_beta-prop_2nd"/>
</dbReference>
<feature type="domain" description="WDHD1/CFT4 helical bundle" evidence="8">
    <location>
        <begin position="842"/>
        <end position="920"/>
    </location>
</feature>
<dbReference type="SUPFAM" id="SSF50978">
    <property type="entry name" value="WD40 repeat-like"/>
    <property type="match status" value="1"/>
</dbReference>
<feature type="region of interest" description="Disordered" evidence="6">
    <location>
        <begin position="431"/>
        <end position="477"/>
    </location>
</feature>
<dbReference type="PROSITE" id="PS50082">
    <property type="entry name" value="WD_REPEATS_2"/>
    <property type="match status" value="2"/>
</dbReference>
<dbReference type="GO" id="GO:0003682">
    <property type="term" value="F:chromatin binding"/>
    <property type="evidence" value="ECO:0007669"/>
    <property type="project" value="TreeGrafter"/>
</dbReference>
<evidence type="ECO:0000256" key="6">
    <source>
        <dbReference type="SAM" id="MobiDB-lite"/>
    </source>
</evidence>
<feature type="domain" description="WDHD1 first WD40" evidence="9">
    <location>
        <begin position="19"/>
        <end position="336"/>
    </location>
</feature>
<evidence type="ECO:0000256" key="3">
    <source>
        <dbReference type="ARBA" id="ARBA00022737"/>
    </source>
</evidence>
<dbReference type="PROSITE" id="PS50294">
    <property type="entry name" value="WD_REPEATS_REGION"/>
    <property type="match status" value="1"/>
</dbReference>
<feature type="repeat" description="WD" evidence="5">
    <location>
        <begin position="266"/>
        <end position="307"/>
    </location>
</feature>
<evidence type="ECO:0000313" key="10">
    <source>
        <dbReference type="EMBL" id="CEH15026.1"/>
    </source>
</evidence>
<keyword evidence="2 5" id="KW-0853">WD repeat</keyword>
<dbReference type="Pfam" id="PF20946">
    <property type="entry name" value="Ctf4_C"/>
    <property type="match status" value="1"/>
</dbReference>
<protein>
    <submittedName>
        <fullName evidence="10">WD40 repeat protein</fullName>
    </submittedName>
</protein>
<dbReference type="Gene3D" id="2.130.10.10">
    <property type="entry name" value="YVTN repeat-like/Quinoprotein amine dehydrogenase"/>
    <property type="match status" value="2"/>
</dbReference>
<evidence type="ECO:0000256" key="2">
    <source>
        <dbReference type="ARBA" id="ARBA00022574"/>
    </source>
</evidence>
<evidence type="ECO:0000259" key="9">
    <source>
        <dbReference type="Pfam" id="PF24817"/>
    </source>
</evidence>
<dbReference type="InterPro" id="IPR057646">
    <property type="entry name" value="WD40_WDHD1_1st"/>
</dbReference>
<evidence type="ECO:0000256" key="5">
    <source>
        <dbReference type="PROSITE-ProRule" id="PRU00221"/>
    </source>
</evidence>
<evidence type="ECO:0000259" key="7">
    <source>
        <dbReference type="Pfam" id="PF12341"/>
    </source>
</evidence>
<dbReference type="EMBL" id="CCYA01000252">
    <property type="protein sequence ID" value="CEH15026.1"/>
    <property type="molecule type" value="Genomic_DNA"/>
</dbReference>
<name>A0A0N7L9X8_9BASI</name>
<feature type="compositionally biased region" description="Polar residues" evidence="6">
    <location>
        <begin position="467"/>
        <end position="477"/>
    </location>
</feature>
<feature type="compositionally biased region" description="Low complexity" evidence="6">
    <location>
        <begin position="1153"/>
        <end position="1162"/>
    </location>
</feature>
<evidence type="ECO:0000313" key="11">
    <source>
        <dbReference type="Proteomes" id="UP000054845"/>
    </source>
</evidence>
<keyword evidence="11" id="KW-1185">Reference proteome</keyword>
<dbReference type="GO" id="GO:0043596">
    <property type="term" value="C:nuclear replication fork"/>
    <property type="evidence" value="ECO:0007669"/>
    <property type="project" value="TreeGrafter"/>
</dbReference>
<dbReference type="OrthoDB" id="427368at2759"/>
<dbReference type="Pfam" id="PF12341">
    <property type="entry name" value="Mcl1_mid"/>
    <property type="match status" value="1"/>
</dbReference>
<feature type="repeat" description="WD" evidence="5">
    <location>
        <begin position="161"/>
        <end position="202"/>
    </location>
</feature>
<feature type="region of interest" description="Disordered" evidence="6">
    <location>
        <begin position="384"/>
        <end position="412"/>
    </location>
</feature>
<feature type="region of interest" description="Disordered" evidence="6">
    <location>
        <begin position="979"/>
        <end position="998"/>
    </location>
</feature>
<sequence length="1292" mass="139201">MELPPSTAAAARAGINIQVAHSHGLTRVEYAPSGSKVSWLFTGGDEGTVRLLPTDPSSGAEALAIDDATAPINWIDADADYLVAAAADGAVRIYQHNASLSEDGAAATDLVGILTRTGLPARCAALERHVLPTKTPRVACLSDDLVIKVVDSGAPQRVQLLAKHSRPPKAAAWSPVEPLLITTDCDGVACIWDMQGTEPVHVKAIERVLAQARPESEYSSEPVWHPSGNSFVLPSKTHEVVMVEKPSWNVSTSFSAPARDQLPPGVESPSGQISALSFSPNGRYLAVATASAHVTIWDTATRKPLRQRSAYSLVTGISWHPEADALAWTDAQGQLSRWWEVVGSANANPFELLDYQHRSTEQTLKERVRQQQVTEDIDALFDGAGLSDEDEETEAMLDKDERRPRTRERQMRAGGEVDDDLNDFVVDDDGGGTGYGAATDRRSRTQKTTGLTQRHVGRSHSSLSSSTKMQSAFQPTSTDLRGQRRYFAYSCLGSLVGTDQGDHQTIAFESSDAGSRRNWRFADHFGYNMASLGGSGALFACPERHAKHNDDHEDEDDAESGHPSSIFFKPFEASGARTTLATEWTVNLPRGEEAVAIAMAGKAPRSNADSTAADAMTISSAIVATSAGYLRFFSASGFQRYLWALGSPVVSMAAGTHSAMIVHRGATSCALEGFQNLSYILIDLLTFSIQQQGVLPLAKDATLRWVGLNDADVPAFFDSRGVLYLLDRSHAPHGQARWVPCLDTKNIQAQQASKTDSSLAPRLHYWPVGLTSHKLLAIILKGAHSTPDPSASSRPLLQDLDLHFPLAAGEGPAAALEQEHARSAFLADSIRSARRARALDLELDGDEEPDDDDSPDPWALQHNADKALLQLIQLACKADRHARALDAAMELHSEKTLDAALQIATFFHQPGLADRMENLRGWVRGRRERDERRGSASVVLAPQPPTALQCGNGLHGINKVDDTVTSKALTAKAARKALTTSWTPQTRRSHGGSDRGAGVLSTSAAIASSPIAVDSQARSTAVAWPESSRSEEVVNAENGMIERGDCDSMLDKENLFHDVEDVELHQRPDKRKAIASHDVEKGDAPPSRSKLNSGNPFVRAATRNPFARNPGMTRDRSMHKSSSFFDRVDASLDAQHDAALPVSRLISSDRRSGSGSSKSRQSTLFGLGAPKASGPGTKPVASKEAPTLTPNFGQHASSGNEDSQATDESLARTLATFNDEDSQNHHLPSLEETQYPDPDADEETQLVDASGRQSDAGHRRAAEAPDGEDDSNMMTLDEAHRAQASAHIVSPV</sequence>
<dbReference type="InterPro" id="IPR048591">
    <property type="entry name" value="WDHD1/CFT4_hel"/>
</dbReference>
<dbReference type="InterPro" id="IPR015943">
    <property type="entry name" value="WD40/YVTN_repeat-like_dom_sf"/>
</dbReference>
<keyword evidence="3" id="KW-0677">Repeat</keyword>
<dbReference type="PANTHER" id="PTHR19932:SF10">
    <property type="entry name" value="WD REPEAT AND HMG-BOX DNA-BINDING PROTEIN 1"/>
    <property type="match status" value="1"/>
</dbReference>
<feature type="domain" description="WDHD1/CFT4 second beta-propeller" evidence="7">
    <location>
        <begin position="472"/>
        <end position="806"/>
    </location>
</feature>
<feature type="compositionally biased region" description="Polar residues" evidence="6">
    <location>
        <begin position="1188"/>
        <end position="1207"/>
    </location>
</feature>
<comment type="subcellular location">
    <subcellularLocation>
        <location evidence="1">Nucleus</location>
    </subcellularLocation>
</comment>
<evidence type="ECO:0000256" key="1">
    <source>
        <dbReference type="ARBA" id="ARBA00004123"/>
    </source>
</evidence>
<proteinExistence type="predicted"/>
<feature type="compositionally biased region" description="Basic and acidic residues" evidence="6">
    <location>
        <begin position="1066"/>
        <end position="1083"/>
    </location>
</feature>
<evidence type="ECO:0000256" key="4">
    <source>
        <dbReference type="ARBA" id="ARBA00023242"/>
    </source>
</evidence>
<feature type="compositionally biased region" description="Basic and acidic residues" evidence="6">
    <location>
        <begin position="396"/>
        <end position="411"/>
    </location>
</feature>
<dbReference type="STRING" id="401625.A0A0N7L9X8"/>
<feature type="region of interest" description="Disordered" evidence="6">
    <location>
        <begin position="1143"/>
        <end position="1292"/>
    </location>
</feature>
<reference evidence="10 11" key="1">
    <citation type="submission" date="2014-09" db="EMBL/GenBank/DDBJ databases">
        <authorList>
            <person name="Magalhaes I.L.F."/>
            <person name="Oliveira U."/>
            <person name="Santos F.R."/>
            <person name="Vidigal T.H.D.A."/>
            <person name="Brescovit A.D."/>
            <person name="Santos A.J."/>
        </authorList>
    </citation>
    <scope>NUCLEOTIDE SEQUENCE [LARGE SCALE GENOMIC DNA]</scope>
</reference>
<dbReference type="GO" id="GO:0006281">
    <property type="term" value="P:DNA repair"/>
    <property type="evidence" value="ECO:0007669"/>
    <property type="project" value="TreeGrafter"/>
</dbReference>
<feature type="region of interest" description="Disordered" evidence="6">
    <location>
        <begin position="1066"/>
        <end position="1120"/>
    </location>
</feature>
<dbReference type="PROSITE" id="PS00678">
    <property type="entry name" value="WD_REPEATS_1"/>
    <property type="match status" value="1"/>
</dbReference>
<dbReference type="GO" id="GO:0000278">
    <property type="term" value="P:mitotic cell cycle"/>
    <property type="evidence" value="ECO:0007669"/>
    <property type="project" value="TreeGrafter"/>
</dbReference>
<keyword evidence="4" id="KW-0539">Nucleus</keyword>
<dbReference type="Pfam" id="PF24817">
    <property type="entry name" value="WD40_WDHD1_1st"/>
    <property type="match status" value="1"/>
</dbReference>
<dbReference type="InterPro" id="IPR019775">
    <property type="entry name" value="WD40_repeat_CS"/>
</dbReference>
<dbReference type="InterPro" id="IPR036322">
    <property type="entry name" value="WD40_repeat_dom_sf"/>
</dbReference>
<dbReference type="InterPro" id="IPR001680">
    <property type="entry name" value="WD40_rpt"/>
</dbReference>